<sequence>MAKRRCRKLSFCRPPAAVTLPAQIILPDNPALHAVPPPEPHVAVSGTKDPSGIGIGRVSDDIRKSLAALAPPAHPGPLLTPLPGLVLPAPSGPLPARLPEPHAQDPSRAALVEVSKLLAGINAPAPTAPPPTAPWEANDAWQNTVADLKRQVDALVAAHSSIPVQVSNSGPSVAPAPSTGLTSPPLVQTALPSTSKPPGPDILTKEGTADSLLSRPGIFPVSLPAVPTVECTA</sequence>
<reference evidence="2" key="1">
    <citation type="journal article" date="2022" name="bioRxiv">
        <title>Sequencing and chromosome-scale assembly of the giantPleurodeles waltlgenome.</title>
        <authorList>
            <person name="Brown T."/>
            <person name="Elewa A."/>
            <person name="Iarovenko S."/>
            <person name="Subramanian E."/>
            <person name="Araus A.J."/>
            <person name="Petzold A."/>
            <person name="Susuki M."/>
            <person name="Suzuki K.-i.T."/>
            <person name="Hayashi T."/>
            <person name="Toyoda A."/>
            <person name="Oliveira C."/>
            <person name="Osipova E."/>
            <person name="Leigh N.D."/>
            <person name="Simon A."/>
            <person name="Yun M.H."/>
        </authorList>
    </citation>
    <scope>NUCLEOTIDE SEQUENCE</scope>
    <source>
        <strain evidence="2">20211129_DDA</strain>
        <tissue evidence="2">Liver</tissue>
    </source>
</reference>
<evidence type="ECO:0000313" key="2">
    <source>
        <dbReference type="EMBL" id="KAJ1135878.1"/>
    </source>
</evidence>
<dbReference type="Proteomes" id="UP001066276">
    <property type="component" value="Chromosome 6"/>
</dbReference>
<keyword evidence="3" id="KW-1185">Reference proteome</keyword>
<gene>
    <name evidence="2" type="ORF">NDU88_002307</name>
</gene>
<evidence type="ECO:0000313" key="3">
    <source>
        <dbReference type="Proteomes" id="UP001066276"/>
    </source>
</evidence>
<evidence type="ECO:0000256" key="1">
    <source>
        <dbReference type="SAM" id="MobiDB-lite"/>
    </source>
</evidence>
<comment type="caution">
    <text evidence="2">The sequence shown here is derived from an EMBL/GenBank/DDBJ whole genome shotgun (WGS) entry which is preliminary data.</text>
</comment>
<dbReference type="AlphaFoldDB" id="A0AAV7Q6B3"/>
<feature type="region of interest" description="Disordered" evidence="1">
    <location>
        <begin position="31"/>
        <end position="57"/>
    </location>
</feature>
<name>A0AAV7Q6B3_PLEWA</name>
<feature type="region of interest" description="Disordered" evidence="1">
    <location>
        <begin position="165"/>
        <end position="184"/>
    </location>
</feature>
<proteinExistence type="predicted"/>
<protein>
    <submittedName>
        <fullName evidence="2">Uncharacterized protein</fullName>
    </submittedName>
</protein>
<dbReference type="EMBL" id="JANPWB010000010">
    <property type="protein sequence ID" value="KAJ1135878.1"/>
    <property type="molecule type" value="Genomic_DNA"/>
</dbReference>
<accession>A0AAV7Q6B3</accession>
<organism evidence="2 3">
    <name type="scientific">Pleurodeles waltl</name>
    <name type="common">Iberian ribbed newt</name>
    <dbReference type="NCBI Taxonomy" id="8319"/>
    <lineage>
        <taxon>Eukaryota</taxon>
        <taxon>Metazoa</taxon>
        <taxon>Chordata</taxon>
        <taxon>Craniata</taxon>
        <taxon>Vertebrata</taxon>
        <taxon>Euteleostomi</taxon>
        <taxon>Amphibia</taxon>
        <taxon>Batrachia</taxon>
        <taxon>Caudata</taxon>
        <taxon>Salamandroidea</taxon>
        <taxon>Salamandridae</taxon>
        <taxon>Pleurodelinae</taxon>
        <taxon>Pleurodeles</taxon>
    </lineage>
</organism>